<protein>
    <submittedName>
        <fullName evidence="2">Uncharacterized protein</fullName>
    </submittedName>
</protein>
<feature type="compositionally biased region" description="Basic and acidic residues" evidence="1">
    <location>
        <begin position="210"/>
        <end position="225"/>
    </location>
</feature>
<dbReference type="Proteomes" id="UP000001307">
    <property type="component" value="Unassembled WGS sequence"/>
</dbReference>
<proteinExistence type="predicted"/>
<dbReference type="AlphaFoldDB" id="E4XF42"/>
<evidence type="ECO:0000313" key="3">
    <source>
        <dbReference type="Proteomes" id="UP000001307"/>
    </source>
</evidence>
<accession>E4XF42</accession>
<feature type="region of interest" description="Disordered" evidence="1">
    <location>
        <begin position="188"/>
        <end position="231"/>
    </location>
</feature>
<feature type="region of interest" description="Disordered" evidence="1">
    <location>
        <begin position="1"/>
        <end position="60"/>
    </location>
</feature>
<name>E4XF42_OIKDI</name>
<feature type="compositionally biased region" description="Basic and acidic residues" evidence="1">
    <location>
        <begin position="1"/>
        <end position="10"/>
    </location>
</feature>
<feature type="compositionally biased region" description="Basic and acidic residues" evidence="1">
    <location>
        <begin position="17"/>
        <end position="26"/>
    </location>
</feature>
<gene>
    <name evidence="2" type="ORF">GSOID_T00009578001</name>
</gene>
<organism evidence="2">
    <name type="scientific">Oikopleura dioica</name>
    <name type="common">Tunicate</name>
    <dbReference type="NCBI Taxonomy" id="34765"/>
    <lineage>
        <taxon>Eukaryota</taxon>
        <taxon>Metazoa</taxon>
        <taxon>Chordata</taxon>
        <taxon>Tunicata</taxon>
        <taxon>Appendicularia</taxon>
        <taxon>Copelata</taxon>
        <taxon>Oikopleuridae</taxon>
        <taxon>Oikopleura</taxon>
    </lineage>
</organism>
<keyword evidence="3" id="KW-1185">Reference proteome</keyword>
<evidence type="ECO:0000313" key="2">
    <source>
        <dbReference type="EMBL" id="CBY24227.1"/>
    </source>
</evidence>
<dbReference type="InParanoid" id="E4XF42"/>
<evidence type="ECO:0000256" key="1">
    <source>
        <dbReference type="SAM" id="MobiDB-lite"/>
    </source>
</evidence>
<reference evidence="2" key="1">
    <citation type="journal article" date="2010" name="Science">
        <title>Plasticity of animal genome architecture unmasked by rapid evolution of a pelagic tunicate.</title>
        <authorList>
            <person name="Denoeud F."/>
            <person name="Henriet S."/>
            <person name="Mungpakdee S."/>
            <person name="Aury J.M."/>
            <person name="Da Silva C."/>
            <person name="Brinkmann H."/>
            <person name="Mikhaleva J."/>
            <person name="Olsen L.C."/>
            <person name="Jubin C."/>
            <person name="Canestro C."/>
            <person name="Bouquet J.M."/>
            <person name="Danks G."/>
            <person name="Poulain J."/>
            <person name="Campsteijn C."/>
            <person name="Adamski M."/>
            <person name="Cross I."/>
            <person name="Yadetie F."/>
            <person name="Muffato M."/>
            <person name="Louis A."/>
            <person name="Butcher S."/>
            <person name="Tsagkogeorga G."/>
            <person name="Konrad A."/>
            <person name="Singh S."/>
            <person name="Jensen M.F."/>
            <person name="Cong E.H."/>
            <person name="Eikeseth-Otteraa H."/>
            <person name="Noel B."/>
            <person name="Anthouard V."/>
            <person name="Porcel B.M."/>
            <person name="Kachouri-Lafond R."/>
            <person name="Nishino A."/>
            <person name="Ugolini M."/>
            <person name="Chourrout P."/>
            <person name="Nishida H."/>
            <person name="Aasland R."/>
            <person name="Huzurbazar S."/>
            <person name="Westhof E."/>
            <person name="Delsuc F."/>
            <person name="Lehrach H."/>
            <person name="Reinhardt R."/>
            <person name="Weissenbach J."/>
            <person name="Roy S.W."/>
            <person name="Artiguenave F."/>
            <person name="Postlethwait J.H."/>
            <person name="Manak J.R."/>
            <person name="Thompson E.M."/>
            <person name="Jaillon O."/>
            <person name="Du Pasquier L."/>
            <person name="Boudinot P."/>
            <person name="Liberles D.A."/>
            <person name="Volff J.N."/>
            <person name="Philippe H."/>
            <person name="Lenhard B."/>
            <person name="Roest Crollius H."/>
            <person name="Wincker P."/>
            <person name="Chourrout D."/>
        </authorList>
    </citation>
    <scope>NUCLEOTIDE SEQUENCE [LARGE SCALE GENOMIC DNA]</scope>
</reference>
<sequence length="311" mass="35522">MSEQRPRSSDNGHFFKQNKEGKKAGENKGGGRNARRKGKKFEANKAGDGKNKTGGNKISPRMQQFNSICTAMTTPECIEELKSKFPKDFEKHRVICVCHVDPIKEVIEPIMRRMKGFSASFFPEDYDERSSKGKMWTQFKMRTFDQAAEAIVTIRLAAKHGFIKSIEKCDFDKHTRLNTKRDIELRRARRGKMEDGGSLTKGQFKKAKKREKEGSKNDHKSDSKRIPPTKNHKTLCVNCREHKDYNALRNLALAVGDPAQIKSLGNKNRQNCFTGFIEMKTQDEALELYDFIVENEPENNGSVGEGRQDLQ</sequence>
<feature type="compositionally biased region" description="Basic and acidic residues" evidence="1">
    <location>
        <begin position="40"/>
        <end position="51"/>
    </location>
</feature>
<dbReference type="EMBL" id="FN653044">
    <property type="protein sequence ID" value="CBY24227.1"/>
    <property type="molecule type" value="Genomic_DNA"/>
</dbReference>